<sequence>MIFKKNPMDKKSLLKELDALKYSDRIHTVAILGRDHNGSTEYSELLSSLLEGGAYEAQLALAGADVTRDAKVVLSALRHPVASVRNTAAGLLAKVGSDLDIERELPNLSHDCRRKLLRCVSLINRQELAERLLPFVYAGWGAEEASLLLSACYKETVCKWLMDIGYVIHNWRKLASRHLDVVAEYFRTTLESTPPREKGYVWWRFSSAIEILGHSKADLLLECAMNHGPLGTIHPVLKKQLGILVRIHPDAVYRLLTRNESRSDLLAHGVPVEILIRRNYLSIDQWIELAKLLADRPMQIAKLLHHMPPSSRKVIFDAVYAEDRRQERIFPEGLLYVLPHTLRDKEAARMLGLREIKDDRDRTIRITACRSIQYSREKLEQATQVSNADERATALMQLIRSTVLSRQGMDETLLFLSRIKNDQDPVRGAVFKELSDSPASVFADAHVQELTLLVDSVIDARDTSYGTKYCVQQLAFAILRHHAFNPQGELFQFAVDTIRKLGKQSGQLSLPSLEKNVPRGIEGSIFDAIYPLAVQANRREDYNLVISLANSFGKRGYGISRLQNLLKEATGAKTDSTAIQAARHWLAPHTTRDERVKELLALDKSFITVYEVFLHLHRKRQEWLDPFISGAAIKGRFLSGKTIYLLPAAGGFNRWLPRQQQSLSSLFTKVAYDAKRSLTERSSVIRIMASMPDLGPGPLLKLVQDEEVTVAEAALHALSLLEEPEKALPVLLEHLDGDRARVAMYSIPRCIRRVNPVLLTAMLKELLNRDQLKITVRKEAIRLLGAYRSSDSILLLMDEFAKTNVHKDVMISIGHAARQLLDDERGWTILKAMASSAESDIVRSLLAQQPHDLPLDYRPRYLALIIEISGHSDAFVGRYAFSCMMQWISGNEEIIAAATARAITDLEDSIRWEFAMNTLIETCRDGKVNEVVISVYRNLASAVISEKWNATATRDLPHRQRLLRFADQLTSLPKITRVNLIPLYMDIIDVLALDETLQQLVMKLYIAAIDWNVVEESAAYLNRMVNCISNQPQLLRDAYQQVAYYLNDSRDYWNPETLLEIVDLLGAEGNRYESQYIGLSVLEVSGSALLWSPECADRLRLYRNHTNIAVRSHALNIWTALD</sequence>
<organism evidence="1 2">
    <name type="scientific">Paenibacillus helianthi</name>
    <dbReference type="NCBI Taxonomy" id="1349432"/>
    <lineage>
        <taxon>Bacteria</taxon>
        <taxon>Bacillati</taxon>
        <taxon>Bacillota</taxon>
        <taxon>Bacilli</taxon>
        <taxon>Bacillales</taxon>
        <taxon>Paenibacillaceae</taxon>
        <taxon>Paenibacillus</taxon>
    </lineage>
</organism>
<protein>
    <recommendedName>
        <fullName evidence="3">HEAT repeat domain-containing protein</fullName>
    </recommendedName>
</protein>
<keyword evidence="2" id="KW-1185">Reference proteome</keyword>
<evidence type="ECO:0000313" key="1">
    <source>
        <dbReference type="EMBL" id="OKP88176.1"/>
    </source>
</evidence>
<dbReference type="InterPro" id="IPR016024">
    <property type="entry name" value="ARM-type_fold"/>
</dbReference>
<dbReference type="InterPro" id="IPR011989">
    <property type="entry name" value="ARM-like"/>
</dbReference>
<comment type="caution">
    <text evidence="1">The sequence shown here is derived from an EMBL/GenBank/DDBJ whole genome shotgun (WGS) entry which is preliminary data.</text>
</comment>
<dbReference type="Gene3D" id="1.25.10.10">
    <property type="entry name" value="Leucine-rich Repeat Variant"/>
    <property type="match status" value="1"/>
</dbReference>
<proteinExistence type="predicted"/>
<dbReference type="RefSeq" id="WP_074107210.1">
    <property type="nucleotide sequence ID" value="NZ_LVWI01000032.1"/>
</dbReference>
<name>A0ABX3EQN8_9BACL</name>
<evidence type="ECO:0000313" key="2">
    <source>
        <dbReference type="Proteomes" id="UP000186058"/>
    </source>
</evidence>
<gene>
    <name evidence="1" type="ORF">A3844_08785</name>
</gene>
<dbReference type="EMBL" id="LVWI01000032">
    <property type="protein sequence ID" value="OKP88176.1"/>
    <property type="molecule type" value="Genomic_DNA"/>
</dbReference>
<dbReference type="Proteomes" id="UP000186058">
    <property type="component" value="Unassembled WGS sequence"/>
</dbReference>
<accession>A0ABX3EQN8</accession>
<dbReference type="SUPFAM" id="SSF48371">
    <property type="entry name" value="ARM repeat"/>
    <property type="match status" value="1"/>
</dbReference>
<evidence type="ECO:0008006" key="3">
    <source>
        <dbReference type="Google" id="ProtNLM"/>
    </source>
</evidence>
<reference evidence="1 2" key="1">
    <citation type="submission" date="2016-03" db="EMBL/GenBank/DDBJ databases">
        <authorList>
            <person name="Sant'Anna F.H."/>
            <person name="Ambrosini A."/>
            <person name="Souza R."/>
            <person name="Bach E."/>
            <person name="Fernandes G."/>
            <person name="Balsanelli E."/>
            <person name="Baura V.A."/>
            <person name="Souza E.M."/>
            <person name="Passaglia L."/>
        </authorList>
    </citation>
    <scope>NUCLEOTIDE SEQUENCE [LARGE SCALE GENOMIC DNA]</scope>
    <source>
        <strain evidence="1 2">P26E</strain>
    </source>
</reference>